<dbReference type="InterPro" id="IPR006680">
    <property type="entry name" value="Amidohydro-rel"/>
</dbReference>
<feature type="domain" description="Amidohydrolase-related" evidence="2">
    <location>
        <begin position="87"/>
        <end position="438"/>
    </location>
</feature>
<dbReference type="GO" id="GO:0016810">
    <property type="term" value="F:hydrolase activity, acting on carbon-nitrogen (but not peptide) bonds"/>
    <property type="evidence" value="ECO:0007669"/>
    <property type="project" value="InterPro"/>
</dbReference>
<accession>A0A6J4K192</accession>
<sequence length="448" mass="46105">MTISRPLAALALAAAAPLAAQAPNATPAAARVDTVVLRAARLVDGTGAAPVPNGVVVVAGDRIVAAGPAGRVAVPAGARTIDLGDATLLPGFIDAHTHITGRILADPRSDLAEVKDFAGMSAILSVPNARATLLAGFTTIRNVGAGNFEDLALRQAITEGKVDGPRMQAAAHSLGITGGHCDENGYRPGMMDGDVRRGIADGPDAVRAAVRYQVKYGADVIKTCATGGVLSEGDAVGTTQYTYEELKAMVDEAHKLDERRVAAHAHGTEGIKIATRAGVASIEHGSFLDAEGARLMAQRGTYLVPTLMAGETVERLARSGALKGERAGKGLAAAAAMRKGIRLAVANRVPIALGTDAGVIEHGTNGHEFTLLVEWGGLTPMQAIQAGTLSAAKLLGWERNAGSLERGKWADVVAVPGDPTRDIRAMERTVFVMKGGRIYKQAGGAAVP</sequence>
<dbReference type="SUPFAM" id="SSF51338">
    <property type="entry name" value="Composite domain of metallo-dependent hydrolases"/>
    <property type="match status" value="2"/>
</dbReference>
<dbReference type="Pfam" id="PF01979">
    <property type="entry name" value="Amidohydro_1"/>
    <property type="match status" value="1"/>
</dbReference>
<name>A0A6J4K192_9BACT</name>
<dbReference type="Gene3D" id="3.20.20.140">
    <property type="entry name" value="Metal-dependent hydrolases"/>
    <property type="match status" value="1"/>
</dbReference>
<dbReference type="PANTHER" id="PTHR43135:SF3">
    <property type="entry name" value="ALPHA-D-RIBOSE 1-METHYLPHOSPHONATE 5-TRIPHOSPHATE DIPHOSPHATASE"/>
    <property type="match status" value="1"/>
</dbReference>
<evidence type="ECO:0000313" key="3">
    <source>
        <dbReference type="EMBL" id="CAA9293113.1"/>
    </source>
</evidence>
<dbReference type="InterPro" id="IPR032466">
    <property type="entry name" value="Metal_Hydrolase"/>
</dbReference>
<proteinExistence type="predicted"/>
<dbReference type="AlphaFoldDB" id="A0A6J4K192"/>
<reference evidence="3" key="1">
    <citation type="submission" date="2020-02" db="EMBL/GenBank/DDBJ databases">
        <authorList>
            <person name="Meier V. D."/>
        </authorList>
    </citation>
    <scope>NUCLEOTIDE SEQUENCE</scope>
    <source>
        <strain evidence="3">AVDCRST_MAG11</strain>
    </source>
</reference>
<dbReference type="SUPFAM" id="SSF51556">
    <property type="entry name" value="Metallo-dependent hydrolases"/>
    <property type="match status" value="1"/>
</dbReference>
<evidence type="ECO:0000259" key="2">
    <source>
        <dbReference type="Pfam" id="PF01979"/>
    </source>
</evidence>
<evidence type="ECO:0000256" key="1">
    <source>
        <dbReference type="SAM" id="SignalP"/>
    </source>
</evidence>
<dbReference type="PANTHER" id="PTHR43135">
    <property type="entry name" value="ALPHA-D-RIBOSE 1-METHYLPHOSPHONATE 5-TRIPHOSPHATE DIPHOSPHATASE"/>
    <property type="match status" value="1"/>
</dbReference>
<organism evidence="3">
    <name type="scientific">uncultured Gemmatimonadaceae bacterium</name>
    <dbReference type="NCBI Taxonomy" id="246130"/>
    <lineage>
        <taxon>Bacteria</taxon>
        <taxon>Pseudomonadati</taxon>
        <taxon>Gemmatimonadota</taxon>
        <taxon>Gemmatimonadia</taxon>
        <taxon>Gemmatimonadales</taxon>
        <taxon>Gemmatimonadaceae</taxon>
        <taxon>environmental samples</taxon>
    </lineage>
</organism>
<dbReference type="InterPro" id="IPR051781">
    <property type="entry name" value="Metallo-dep_Hydrolase"/>
</dbReference>
<gene>
    <name evidence="3" type="ORF">AVDCRST_MAG11-267</name>
</gene>
<feature type="signal peptide" evidence="1">
    <location>
        <begin position="1"/>
        <end position="22"/>
    </location>
</feature>
<dbReference type="InterPro" id="IPR011059">
    <property type="entry name" value="Metal-dep_hydrolase_composite"/>
</dbReference>
<protein>
    <submittedName>
        <fullName evidence="3">Aryldialkylphosphatase</fullName>
    </submittedName>
</protein>
<dbReference type="Gene3D" id="2.30.40.10">
    <property type="entry name" value="Urease, subunit C, domain 1"/>
    <property type="match status" value="1"/>
</dbReference>
<dbReference type="CDD" id="cd01299">
    <property type="entry name" value="Met_dep_hydrolase_A"/>
    <property type="match status" value="1"/>
</dbReference>
<feature type="chain" id="PRO_5027103669" evidence="1">
    <location>
        <begin position="23"/>
        <end position="448"/>
    </location>
</feature>
<dbReference type="EMBL" id="CADCTU010000064">
    <property type="protein sequence ID" value="CAA9293113.1"/>
    <property type="molecule type" value="Genomic_DNA"/>
</dbReference>
<keyword evidence="1" id="KW-0732">Signal</keyword>
<dbReference type="InterPro" id="IPR057744">
    <property type="entry name" value="OTAase-like"/>
</dbReference>